<feature type="binding site" evidence="9">
    <location>
        <position position="238"/>
    </location>
    <ligand>
        <name>Zn(2+)</name>
        <dbReference type="ChEBI" id="CHEBI:29105"/>
        <label>1</label>
    </ligand>
</feature>
<feature type="region of interest" description="Disordered" evidence="12">
    <location>
        <begin position="113"/>
        <end position="224"/>
    </location>
</feature>
<keyword evidence="5 9" id="KW-0862">Zinc</keyword>
<feature type="binding site" evidence="9">
    <location>
        <position position="249"/>
    </location>
    <ligand>
        <name>Zn(2+)</name>
        <dbReference type="ChEBI" id="CHEBI:29105"/>
        <label>2</label>
    </ligand>
</feature>
<name>A0A183ISJ5_9BILA</name>
<dbReference type="InterPro" id="IPR011011">
    <property type="entry name" value="Znf_FYVE_PHD"/>
</dbReference>
<dbReference type="InterPro" id="IPR019787">
    <property type="entry name" value="Znf_PHD-finger"/>
</dbReference>
<dbReference type="GO" id="GO:0008270">
    <property type="term" value="F:zinc ion binding"/>
    <property type="evidence" value="ECO:0007669"/>
    <property type="project" value="UniProtKB-KW"/>
</dbReference>
<feature type="binding site" evidence="9">
    <location>
        <position position="276"/>
    </location>
    <ligand>
        <name>Zn(2+)</name>
        <dbReference type="ChEBI" id="CHEBI:29105"/>
        <label>2</label>
    </ligand>
</feature>
<dbReference type="GO" id="GO:0005634">
    <property type="term" value="C:nucleus"/>
    <property type="evidence" value="ECO:0007669"/>
    <property type="project" value="UniProtKB-SubCell"/>
</dbReference>
<feature type="site" description="Histone H3K4me3 binding" evidence="8">
    <location>
        <position position="258"/>
    </location>
</feature>
<evidence type="ECO:0000256" key="3">
    <source>
        <dbReference type="ARBA" id="ARBA00022723"/>
    </source>
</evidence>
<comment type="subunit">
    <text evidence="11">Component of an histone acetyltransferase complex. Interacts with H3K4me3 and to a lesser extent with H3K4me2.</text>
</comment>
<keyword evidence="3 9" id="KW-0479">Metal-binding</keyword>
<dbReference type="SUPFAM" id="SSF57903">
    <property type="entry name" value="FYVE/PHD zinc finger"/>
    <property type="match status" value="1"/>
</dbReference>
<evidence type="ECO:0000256" key="1">
    <source>
        <dbReference type="ARBA" id="ARBA00004123"/>
    </source>
</evidence>
<proteinExistence type="inferred from homology"/>
<evidence type="ECO:0000256" key="6">
    <source>
        <dbReference type="ARBA" id="ARBA00022853"/>
    </source>
</evidence>
<comment type="function">
    <text evidence="11">Component of an histone acetyltransferase complex.</text>
</comment>
<feature type="binding site" evidence="9">
    <location>
        <position position="236"/>
    </location>
    <ligand>
        <name>Zn(2+)</name>
        <dbReference type="ChEBI" id="CHEBI:29105"/>
        <label>1</label>
    </ligand>
</feature>
<evidence type="ECO:0000259" key="13">
    <source>
        <dbReference type="PROSITE" id="PS50016"/>
    </source>
</evidence>
<keyword evidence="7 11" id="KW-0539">Nucleus</keyword>
<dbReference type="InterPro" id="IPR024610">
    <property type="entry name" value="ING_N_histone-binding"/>
</dbReference>
<evidence type="ECO:0000256" key="2">
    <source>
        <dbReference type="ARBA" id="ARBA00010210"/>
    </source>
</evidence>
<feature type="binding site" evidence="9">
    <location>
        <position position="254"/>
    </location>
    <ligand>
        <name>Zn(2+)</name>
        <dbReference type="ChEBI" id="CHEBI:29105"/>
        <label>2</label>
    </ligand>
</feature>
<dbReference type="PANTHER" id="PTHR10333">
    <property type="entry name" value="INHIBITOR OF GROWTH PROTEIN"/>
    <property type="match status" value="1"/>
</dbReference>
<feature type="compositionally biased region" description="Basic residues" evidence="12">
    <location>
        <begin position="137"/>
        <end position="147"/>
    </location>
</feature>
<protein>
    <recommendedName>
        <fullName evidence="11">Inhibitor of growth protein</fullName>
    </recommendedName>
</protein>
<feature type="binding site" evidence="9">
    <location>
        <position position="260"/>
    </location>
    <ligand>
        <name>Zn(2+)</name>
        <dbReference type="ChEBI" id="CHEBI:29105"/>
        <label>1</label>
    </ligand>
</feature>
<dbReference type="InterPro" id="IPR013083">
    <property type="entry name" value="Znf_RING/FYVE/PHD"/>
</dbReference>
<dbReference type="AlphaFoldDB" id="A0A183ISJ5"/>
<evidence type="ECO:0000313" key="16">
    <source>
        <dbReference type="WBParaSite" id="SBAD_0000684901-mRNA-1"/>
    </source>
</evidence>
<dbReference type="SMART" id="SM01408">
    <property type="entry name" value="ING"/>
    <property type="match status" value="1"/>
</dbReference>
<keyword evidence="4 10" id="KW-0863">Zinc-finger</keyword>
<feature type="domain" description="PHD-type" evidence="13">
    <location>
        <begin position="233"/>
        <end position="282"/>
    </location>
</feature>
<organism evidence="16">
    <name type="scientific">Soboliphyme baturini</name>
    <dbReference type="NCBI Taxonomy" id="241478"/>
    <lineage>
        <taxon>Eukaryota</taxon>
        <taxon>Metazoa</taxon>
        <taxon>Ecdysozoa</taxon>
        <taxon>Nematoda</taxon>
        <taxon>Enoplea</taxon>
        <taxon>Dorylaimia</taxon>
        <taxon>Dioctophymatida</taxon>
        <taxon>Dioctophymatoidea</taxon>
        <taxon>Soboliphymatidae</taxon>
        <taxon>Soboliphyme</taxon>
    </lineage>
</organism>
<evidence type="ECO:0000256" key="12">
    <source>
        <dbReference type="SAM" id="MobiDB-lite"/>
    </source>
</evidence>
<dbReference type="PROSITE" id="PS01359">
    <property type="entry name" value="ZF_PHD_1"/>
    <property type="match status" value="1"/>
</dbReference>
<comment type="domain">
    <text evidence="11">The PHD-type zinc finger mediates the binding to H3K4me3.</text>
</comment>
<dbReference type="GO" id="GO:0006355">
    <property type="term" value="P:regulation of DNA-templated transcription"/>
    <property type="evidence" value="ECO:0007669"/>
    <property type="project" value="TreeGrafter"/>
</dbReference>
<feature type="binding site" evidence="9">
    <location>
        <position position="279"/>
    </location>
    <ligand>
        <name>Zn(2+)</name>
        <dbReference type="ChEBI" id="CHEBI:29105"/>
        <label>2</label>
    </ligand>
</feature>
<dbReference type="GO" id="GO:0006325">
    <property type="term" value="P:chromatin organization"/>
    <property type="evidence" value="ECO:0007669"/>
    <property type="project" value="UniProtKB-KW"/>
</dbReference>
<evidence type="ECO:0000313" key="15">
    <source>
        <dbReference type="Proteomes" id="UP000270296"/>
    </source>
</evidence>
<evidence type="ECO:0000256" key="7">
    <source>
        <dbReference type="ARBA" id="ARBA00023242"/>
    </source>
</evidence>
<dbReference type="PROSITE" id="PS50016">
    <property type="entry name" value="ZF_PHD_2"/>
    <property type="match status" value="1"/>
</dbReference>
<evidence type="ECO:0000256" key="11">
    <source>
        <dbReference type="RuleBase" id="RU361213"/>
    </source>
</evidence>
<evidence type="ECO:0000256" key="4">
    <source>
        <dbReference type="ARBA" id="ARBA00022771"/>
    </source>
</evidence>
<dbReference type="EMBL" id="UZAM01009883">
    <property type="protein sequence ID" value="VDP10369.1"/>
    <property type="molecule type" value="Genomic_DNA"/>
</dbReference>
<dbReference type="OrthoDB" id="5411773at2759"/>
<comment type="subcellular location">
    <subcellularLocation>
        <location evidence="1 11">Nucleus</location>
    </subcellularLocation>
</comment>
<dbReference type="InterPro" id="IPR019786">
    <property type="entry name" value="Zinc_finger_PHD-type_CS"/>
</dbReference>
<dbReference type="InterPro" id="IPR028651">
    <property type="entry name" value="ING_fam"/>
</dbReference>
<dbReference type="Gene3D" id="6.10.140.1740">
    <property type="match status" value="1"/>
</dbReference>
<dbReference type="Pfam" id="PF12998">
    <property type="entry name" value="ING"/>
    <property type="match status" value="1"/>
</dbReference>
<dbReference type="FunFam" id="3.30.40.10:FF:000016">
    <property type="entry name" value="Inhibitor of growth protein"/>
    <property type="match status" value="1"/>
</dbReference>
<evidence type="ECO:0000256" key="5">
    <source>
        <dbReference type="ARBA" id="ARBA00022833"/>
    </source>
</evidence>
<sequence>MTLYLEQLLDNLQGLPAEFQRNLLLLRELDERTLKNLRGLDKLSKSYMTGIKDVSTKRMKALYEEIRQLFYKTKSLGDEKVQLSIQTYEMVDRHIRRLDSDMVRFEKELKRRAEAGDAEAVENGICPSTRKESAKHSGGRSSRKKPLASKQDQVKANAKRKRVASTSGSSAAHVSKDKEKDKEREKDKEKEKEREKEKEKVPPHEVTAKKSTVSGPLSSMTDISDMPVDPHEPVYCVCRQVSFGEMIACDNSNCPVEWFHLPCVGLSSAPKGKWFCPTCVEMKRLKANHSLEGK</sequence>
<feature type="site" description="Histone H3K4me3 binding" evidence="8">
    <location>
        <position position="235"/>
    </location>
</feature>
<feature type="site" description="Histone H3K4me3 binding" evidence="8">
    <location>
        <position position="246"/>
    </location>
</feature>
<feature type="compositionally biased region" description="Basic and acidic residues" evidence="12">
    <location>
        <begin position="174"/>
        <end position="208"/>
    </location>
</feature>
<feature type="binding site" evidence="9">
    <location>
        <position position="263"/>
    </location>
    <ligand>
        <name>Zn(2+)</name>
        <dbReference type="ChEBI" id="CHEBI:29105"/>
        <label>1</label>
    </ligand>
</feature>
<accession>A0A183ISJ5</accession>
<dbReference type="Proteomes" id="UP000270296">
    <property type="component" value="Unassembled WGS sequence"/>
</dbReference>
<feature type="site" description="Histone H3K4me3 binding" evidence="8">
    <location>
        <position position="250"/>
    </location>
</feature>
<keyword evidence="15" id="KW-1185">Reference proteome</keyword>
<feature type="compositionally biased region" description="Polar residues" evidence="12">
    <location>
        <begin position="209"/>
        <end position="222"/>
    </location>
</feature>
<dbReference type="SMART" id="SM00249">
    <property type="entry name" value="PHD"/>
    <property type="match status" value="1"/>
</dbReference>
<dbReference type="InterPro" id="IPR001965">
    <property type="entry name" value="Znf_PHD"/>
</dbReference>
<dbReference type="PANTHER" id="PTHR10333:SF42">
    <property type="entry name" value="INHIBITOR OF GROWTH PROTEIN 5"/>
    <property type="match status" value="1"/>
</dbReference>
<reference evidence="14 15" key="2">
    <citation type="submission" date="2018-11" db="EMBL/GenBank/DDBJ databases">
        <authorList>
            <consortium name="Pathogen Informatics"/>
        </authorList>
    </citation>
    <scope>NUCLEOTIDE SEQUENCE [LARGE SCALE GENOMIC DNA]</scope>
</reference>
<evidence type="ECO:0000256" key="9">
    <source>
        <dbReference type="PIRSR" id="PIRSR628651-51"/>
    </source>
</evidence>
<comment type="similarity">
    <text evidence="2 11">Belongs to the ING family.</text>
</comment>
<gene>
    <name evidence="14" type="ORF">SBAD_LOCUS6592</name>
</gene>
<evidence type="ECO:0000256" key="10">
    <source>
        <dbReference type="PROSITE-ProRule" id="PRU00146"/>
    </source>
</evidence>
<reference evidence="16" key="1">
    <citation type="submission" date="2016-06" db="UniProtKB">
        <authorList>
            <consortium name="WormBaseParasite"/>
        </authorList>
    </citation>
    <scope>IDENTIFICATION</scope>
</reference>
<dbReference type="CDD" id="cd15505">
    <property type="entry name" value="PHD_ING"/>
    <property type="match status" value="1"/>
</dbReference>
<dbReference type="WBParaSite" id="SBAD_0000684901-mRNA-1">
    <property type="protein sequence ID" value="SBAD_0000684901-mRNA-1"/>
    <property type="gene ID" value="SBAD_0000684901"/>
</dbReference>
<dbReference type="Gene3D" id="3.30.40.10">
    <property type="entry name" value="Zinc/RING finger domain, C3HC4 (zinc finger)"/>
    <property type="match status" value="1"/>
</dbReference>
<keyword evidence="6 11" id="KW-0156">Chromatin regulator</keyword>
<evidence type="ECO:0000313" key="14">
    <source>
        <dbReference type="EMBL" id="VDP10369.1"/>
    </source>
</evidence>
<evidence type="ECO:0000256" key="8">
    <source>
        <dbReference type="PIRSR" id="PIRSR628651-50"/>
    </source>
</evidence>